<evidence type="ECO:0000256" key="6">
    <source>
        <dbReference type="ARBA" id="ARBA00022692"/>
    </source>
</evidence>
<name>A0A2S9Q9U7_9HYPH</name>
<dbReference type="InterPro" id="IPR000515">
    <property type="entry name" value="MetI-like"/>
</dbReference>
<gene>
    <name evidence="11" type="ORF">C5L14_17800</name>
</gene>
<evidence type="ECO:0000256" key="7">
    <source>
        <dbReference type="ARBA" id="ARBA00022989"/>
    </source>
</evidence>
<dbReference type="OrthoDB" id="4404959at2"/>
<feature type="domain" description="ABC transmembrane type-1" evidence="10">
    <location>
        <begin position="17"/>
        <end position="214"/>
    </location>
</feature>
<keyword evidence="5" id="KW-0997">Cell inner membrane</keyword>
<evidence type="ECO:0000256" key="5">
    <source>
        <dbReference type="ARBA" id="ARBA00022519"/>
    </source>
</evidence>
<dbReference type="RefSeq" id="WP_105863402.1">
    <property type="nucleotide sequence ID" value="NZ_PUEJ01000006.1"/>
</dbReference>
<dbReference type="PANTHER" id="PTHR30614:SF10">
    <property type="entry name" value="ARGININE ABC TRANSPORTER PERMEASE PROTEIN ARTM"/>
    <property type="match status" value="1"/>
</dbReference>
<evidence type="ECO:0000256" key="8">
    <source>
        <dbReference type="ARBA" id="ARBA00023136"/>
    </source>
</evidence>
<evidence type="ECO:0000259" key="10">
    <source>
        <dbReference type="PROSITE" id="PS50928"/>
    </source>
</evidence>
<dbReference type="InterPro" id="IPR043429">
    <property type="entry name" value="ArtM/GltK/GlnP/TcyL/YhdX-like"/>
</dbReference>
<dbReference type="Pfam" id="PF00528">
    <property type="entry name" value="BPD_transp_1"/>
    <property type="match status" value="1"/>
</dbReference>
<dbReference type="CDD" id="cd06261">
    <property type="entry name" value="TM_PBP2"/>
    <property type="match status" value="1"/>
</dbReference>
<comment type="caution">
    <text evidence="11">The sequence shown here is derived from an EMBL/GenBank/DDBJ whole genome shotgun (WGS) entry which is preliminary data.</text>
</comment>
<evidence type="ECO:0000256" key="2">
    <source>
        <dbReference type="ARBA" id="ARBA00010072"/>
    </source>
</evidence>
<keyword evidence="12" id="KW-1185">Reference proteome</keyword>
<evidence type="ECO:0000313" key="11">
    <source>
        <dbReference type="EMBL" id="PRH86104.1"/>
    </source>
</evidence>
<feature type="transmembrane region" description="Helical" evidence="9">
    <location>
        <begin position="53"/>
        <end position="74"/>
    </location>
</feature>
<feature type="transmembrane region" description="Helical" evidence="9">
    <location>
        <begin position="193"/>
        <end position="217"/>
    </location>
</feature>
<dbReference type="AlphaFoldDB" id="A0A2S9Q9U7"/>
<reference evidence="11 12" key="1">
    <citation type="submission" date="2018-02" db="EMBL/GenBank/DDBJ databases">
        <title>Whole genome sequencing of endophytic bacterium.</title>
        <authorList>
            <person name="Eedara R."/>
            <person name="Podile A.R."/>
        </authorList>
    </citation>
    <scope>NUCLEOTIDE SEQUENCE [LARGE SCALE GENOMIC DNA]</scope>
    <source>
        <strain evidence="11 12">RP1T</strain>
    </source>
</reference>
<keyword evidence="8 9" id="KW-0472">Membrane</keyword>
<comment type="subcellular location">
    <subcellularLocation>
        <location evidence="1">Cell inner membrane</location>
        <topology evidence="1">Multi-pass membrane protein</topology>
    </subcellularLocation>
    <subcellularLocation>
        <location evidence="9">Cell membrane</location>
        <topology evidence="9">Multi-pass membrane protein</topology>
    </subcellularLocation>
</comment>
<dbReference type="PROSITE" id="PS50928">
    <property type="entry name" value="ABC_TM1"/>
    <property type="match status" value="1"/>
</dbReference>
<dbReference type="GO" id="GO:0043190">
    <property type="term" value="C:ATP-binding cassette (ABC) transporter complex"/>
    <property type="evidence" value="ECO:0007669"/>
    <property type="project" value="InterPro"/>
</dbReference>
<dbReference type="SUPFAM" id="SSF161098">
    <property type="entry name" value="MetI-like"/>
    <property type="match status" value="1"/>
</dbReference>
<organism evidence="11 12">
    <name type="scientific">Labrys okinawensis</name>
    <dbReference type="NCBI Taxonomy" id="346911"/>
    <lineage>
        <taxon>Bacteria</taxon>
        <taxon>Pseudomonadati</taxon>
        <taxon>Pseudomonadota</taxon>
        <taxon>Alphaproteobacteria</taxon>
        <taxon>Hyphomicrobiales</taxon>
        <taxon>Xanthobacteraceae</taxon>
        <taxon>Labrys</taxon>
    </lineage>
</organism>
<evidence type="ECO:0000256" key="3">
    <source>
        <dbReference type="ARBA" id="ARBA00022448"/>
    </source>
</evidence>
<keyword evidence="7 9" id="KW-1133">Transmembrane helix</keyword>
<dbReference type="Proteomes" id="UP000237682">
    <property type="component" value="Unassembled WGS sequence"/>
</dbReference>
<keyword evidence="6 9" id="KW-0812">Transmembrane</keyword>
<keyword evidence="3 9" id="KW-0813">Transport</keyword>
<evidence type="ECO:0000256" key="4">
    <source>
        <dbReference type="ARBA" id="ARBA00022475"/>
    </source>
</evidence>
<dbReference type="NCBIfam" id="TIGR01726">
    <property type="entry name" value="HEQRo_perm_3TM"/>
    <property type="match status" value="1"/>
</dbReference>
<evidence type="ECO:0000256" key="9">
    <source>
        <dbReference type="RuleBase" id="RU363032"/>
    </source>
</evidence>
<sequence length="240" mass="26354">MSLDFALEALNKILAVLPTTLMLFIFSVLLGLVFALIVLWMRMSSNRLLSGIAKTYIFIFRGTPLLIQIFLIFYGLAQFQFMKESLFWLVLKNRIASAVFVMALCTAAYQAEILRGGLLAVSTKEIEAARAIGMSGFKLLYRIIAPIALRQALPAYSTEVILTLKSTSLAGLIGVVEMTGIAQKIGRQALLDVPVLALAGIIYIALSYVIIFLLGLAERQLSPHLRFMPPSAQTPRTIVG</sequence>
<dbReference type="Gene3D" id="1.10.3720.10">
    <property type="entry name" value="MetI-like"/>
    <property type="match status" value="1"/>
</dbReference>
<dbReference type="PANTHER" id="PTHR30614">
    <property type="entry name" value="MEMBRANE COMPONENT OF AMINO ACID ABC TRANSPORTER"/>
    <property type="match status" value="1"/>
</dbReference>
<dbReference type="GO" id="GO:0022857">
    <property type="term" value="F:transmembrane transporter activity"/>
    <property type="evidence" value="ECO:0007669"/>
    <property type="project" value="InterPro"/>
</dbReference>
<comment type="similarity">
    <text evidence="2">Belongs to the binding-protein-dependent transport system permease family. HisMQ subfamily.</text>
</comment>
<dbReference type="InterPro" id="IPR010065">
    <property type="entry name" value="AA_ABC_transptr_permease_3TM"/>
</dbReference>
<protein>
    <submittedName>
        <fullName evidence="11">ABC transporter permease</fullName>
    </submittedName>
</protein>
<evidence type="ECO:0000256" key="1">
    <source>
        <dbReference type="ARBA" id="ARBA00004429"/>
    </source>
</evidence>
<accession>A0A2S9Q9U7</accession>
<dbReference type="InterPro" id="IPR035906">
    <property type="entry name" value="MetI-like_sf"/>
</dbReference>
<evidence type="ECO:0000313" key="12">
    <source>
        <dbReference type="Proteomes" id="UP000237682"/>
    </source>
</evidence>
<feature type="transmembrane region" description="Helical" evidence="9">
    <location>
        <begin position="20"/>
        <end position="41"/>
    </location>
</feature>
<dbReference type="GO" id="GO:0006865">
    <property type="term" value="P:amino acid transport"/>
    <property type="evidence" value="ECO:0007669"/>
    <property type="project" value="TreeGrafter"/>
</dbReference>
<proteinExistence type="inferred from homology"/>
<keyword evidence="4" id="KW-1003">Cell membrane</keyword>
<dbReference type="EMBL" id="PUEJ01000006">
    <property type="protein sequence ID" value="PRH86104.1"/>
    <property type="molecule type" value="Genomic_DNA"/>
</dbReference>